<keyword evidence="1" id="KW-0472">Membrane</keyword>
<sequence length="351" mass="40829">MCCIFTYISWIFDFIQRVWSFLMSCCIGGAVCLLFFIAVASGIAFGYHYSISEFLKYNDSLLSINLRRDINGPLDAETWWPEDPKSFFRRNGRKQFHGPTTEEDFGVVGVEAITTTESTTTIEAIVPKNLIFAITAKNVPLNDVLKQYVPGSVNQMKTAMDHIYYVNKARKPSRTTRRRTSLSYKRLSSKRKTVKPFEYISDYEDMLMTARTFTPIALFSEYDENEIENWRRVAQSMVYDYPEVHDTETKPKEEAYPIYDRGAIRKEYTGRRKKIKTAYYFIDPSYPATREVTSINHIDNTNTKSTKRLKYIFTNTKMSQGTESKEDVIEKDERDNKTHEYLGKVLAGYAR</sequence>
<keyword evidence="1" id="KW-0812">Transmembrane</keyword>
<dbReference type="AlphaFoldDB" id="A0AAJ7E656"/>
<gene>
    <name evidence="2" type="primary">LOC106115702</name>
</gene>
<keyword evidence="1" id="KW-1133">Transmembrane helix</keyword>
<dbReference type="RefSeq" id="XP_013164612.1">
    <property type="nucleotide sequence ID" value="XM_013309158.1"/>
</dbReference>
<accession>A0AAJ7E656</accession>
<protein>
    <submittedName>
        <fullName evidence="2">Uncharacterized protein LOC106115702</fullName>
    </submittedName>
</protein>
<proteinExistence type="predicted"/>
<evidence type="ECO:0000313" key="2">
    <source>
        <dbReference type="RefSeq" id="XP_013164612.1"/>
    </source>
</evidence>
<evidence type="ECO:0000256" key="1">
    <source>
        <dbReference type="SAM" id="Phobius"/>
    </source>
</evidence>
<dbReference type="GeneID" id="106115702"/>
<dbReference type="KEGG" id="pxu:106115702"/>
<name>A0AAJ7E656_PAPXU</name>
<dbReference type="Proteomes" id="UP000694872">
    <property type="component" value="Unplaced"/>
</dbReference>
<reference evidence="2" key="1">
    <citation type="submission" date="2025-08" db="UniProtKB">
        <authorList>
            <consortium name="RefSeq"/>
        </authorList>
    </citation>
    <scope>IDENTIFICATION</scope>
</reference>
<organism evidence="2">
    <name type="scientific">Papilio xuthus</name>
    <name type="common">Asian swallowtail butterfly</name>
    <dbReference type="NCBI Taxonomy" id="66420"/>
    <lineage>
        <taxon>Eukaryota</taxon>
        <taxon>Metazoa</taxon>
        <taxon>Ecdysozoa</taxon>
        <taxon>Arthropoda</taxon>
        <taxon>Hexapoda</taxon>
        <taxon>Insecta</taxon>
        <taxon>Pterygota</taxon>
        <taxon>Neoptera</taxon>
        <taxon>Endopterygota</taxon>
        <taxon>Lepidoptera</taxon>
        <taxon>Glossata</taxon>
        <taxon>Ditrysia</taxon>
        <taxon>Papilionoidea</taxon>
        <taxon>Papilionidae</taxon>
        <taxon>Papilioninae</taxon>
        <taxon>Papilio</taxon>
    </lineage>
</organism>
<feature type="transmembrane region" description="Helical" evidence="1">
    <location>
        <begin position="19"/>
        <end position="47"/>
    </location>
</feature>